<name>A0A7J7ZWT6_MYOMY</name>
<evidence type="ECO:0000313" key="2">
    <source>
        <dbReference type="EMBL" id="KAF6378767.1"/>
    </source>
</evidence>
<feature type="compositionally biased region" description="Polar residues" evidence="1">
    <location>
        <begin position="1"/>
        <end position="12"/>
    </location>
</feature>
<dbReference type="Proteomes" id="UP000527355">
    <property type="component" value="Unassembled WGS sequence"/>
</dbReference>
<reference evidence="2 3" key="1">
    <citation type="journal article" date="2020" name="Nature">
        <title>Six reference-quality genomes reveal evolution of bat adaptations.</title>
        <authorList>
            <person name="Jebb D."/>
            <person name="Huang Z."/>
            <person name="Pippel M."/>
            <person name="Hughes G.M."/>
            <person name="Lavrichenko K."/>
            <person name="Devanna P."/>
            <person name="Winkler S."/>
            <person name="Jermiin L.S."/>
            <person name="Skirmuntt E.C."/>
            <person name="Katzourakis A."/>
            <person name="Burkitt-Gray L."/>
            <person name="Ray D.A."/>
            <person name="Sullivan K.A.M."/>
            <person name="Roscito J.G."/>
            <person name="Kirilenko B.M."/>
            <person name="Davalos L.M."/>
            <person name="Corthals A.P."/>
            <person name="Power M.L."/>
            <person name="Jones G."/>
            <person name="Ransome R.D."/>
            <person name="Dechmann D.K.N."/>
            <person name="Locatelli A.G."/>
            <person name="Puechmaille S.J."/>
            <person name="Fedrigo O."/>
            <person name="Jarvis E.D."/>
            <person name="Hiller M."/>
            <person name="Vernes S.C."/>
            <person name="Myers E.W."/>
            <person name="Teeling E.C."/>
        </authorList>
    </citation>
    <scope>NUCLEOTIDE SEQUENCE [LARGE SCALE GENOMIC DNA]</scope>
    <source>
        <strain evidence="2">MMyoMyo1</strain>
        <tissue evidence="2">Flight muscle</tissue>
    </source>
</reference>
<dbReference type="AlphaFoldDB" id="A0A7J7ZWT6"/>
<comment type="caution">
    <text evidence="2">The sequence shown here is derived from an EMBL/GenBank/DDBJ whole genome shotgun (WGS) entry which is preliminary data.</text>
</comment>
<accession>A0A7J7ZWT6</accession>
<protein>
    <submittedName>
        <fullName evidence="2">Uncharacterized protein</fullName>
    </submittedName>
</protein>
<dbReference type="EMBL" id="JABWUV010000002">
    <property type="protein sequence ID" value="KAF6378767.1"/>
    <property type="molecule type" value="Genomic_DNA"/>
</dbReference>
<organism evidence="2 3">
    <name type="scientific">Myotis myotis</name>
    <name type="common">Greater mouse-eared bat</name>
    <name type="synonym">Vespertilio myotis</name>
    <dbReference type="NCBI Taxonomy" id="51298"/>
    <lineage>
        <taxon>Eukaryota</taxon>
        <taxon>Metazoa</taxon>
        <taxon>Chordata</taxon>
        <taxon>Craniata</taxon>
        <taxon>Vertebrata</taxon>
        <taxon>Euteleostomi</taxon>
        <taxon>Mammalia</taxon>
        <taxon>Eutheria</taxon>
        <taxon>Laurasiatheria</taxon>
        <taxon>Chiroptera</taxon>
        <taxon>Yangochiroptera</taxon>
        <taxon>Vespertilionidae</taxon>
        <taxon>Myotis</taxon>
    </lineage>
</organism>
<gene>
    <name evidence="2" type="ORF">mMyoMyo1_009677</name>
</gene>
<proteinExistence type="predicted"/>
<evidence type="ECO:0000313" key="3">
    <source>
        <dbReference type="Proteomes" id="UP000527355"/>
    </source>
</evidence>
<feature type="region of interest" description="Disordered" evidence="1">
    <location>
        <begin position="1"/>
        <end position="33"/>
    </location>
</feature>
<sequence length="165" mass="18146">MGEGWTGTQDPGSSPELIVSLPPPLGREGRGHESPLSLTWPWPRSISFPHPFSDCGTSFPEILWRVLTLLVTLGKSLPLSEHPFPHLSNRDLVSCLGYSGGVGRCCVQSWGSKKARRHSSPGSMLGSPPRTRSPLWAWERSGKERWQSSFKGSLHHESHEGESAL</sequence>
<keyword evidence="3" id="KW-1185">Reference proteome</keyword>
<evidence type="ECO:0000256" key="1">
    <source>
        <dbReference type="SAM" id="MobiDB-lite"/>
    </source>
</evidence>